<feature type="region of interest" description="Disordered" evidence="1">
    <location>
        <begin position="1"/>
        <end position="77"/>
    </location>
</feature>
<sequence>MRWPGSVARSLNCGKKQPQAQAQARARNRAGRKGGGMINYPSWDSWRAAARRAPRLGDSRERLPEAEQQEGSGEERGVVEAAIQAATTNVCEKSRKQMPSCADEHYSESVRAKSVVKSSSGGSLIKETFRRLWNVTAGDPPEKIAFGRGCCLPRPVEEGRRDARTDKYGDAVEQLSEGGRETKRTR</sequence>
<dbReference type="AlphaFoldDB" id="A0A176WHT2"/>
<dbReference type="Proteomes" id="UP000077202">
    <property type="component" value="Unassembled WGS sequence"/>
</dbReference>
<accession>A0A176WHT2</accession>
<gene>
    <name evidence="2" type="ORF">AXG93_4085s1080</name>
</gene>
<feature type="region of interest" description="Disordered" evidence="1">
    <location>
        <begin position="155"/>
        <end position="186"/>
    </location>
</feature>
<evidence type="ECO:0000313" key="2">
    <source>
        <dbReference type="EMBL" id="OAE32687.1"/>
    </source>
</evidence>
<reference evidence="2" key="1">
    <citation type="submission" date="2016-03" db="EMBL/GenBank/DDBJ databases">
        <title>Mechanisms controlling the formation of the plant cell surface in tip-growing cells are functionally conserved among land plants.</title>
        <authorList>
            <person name="Honkanen S."/>
            <person name="Jones V.A."/>
            <person name="Morieri G."/>
            <person name="Champion C."/>
            <person name="Hetherington A.J."/>
            <person name="Kelly S."/>
            <person name="Saint-Marcoux D."/>
            <person name="Proust H."/>
            <person name="Prescott H."/>
            <person name="Dolan L."/>
        </authorList>
    </citation>
    <scope>NUCLEOTIDE SEQUENCE [LARGE SCALE GENOMIC DNA]</scope>
    <source>
        <tissue evidence="2">Whole gametophyte</tissue>
    </source>
</reference>
<comment type="caution">
    <text evidence="2">The sequence shown here is derived from an EMBL/GenBank/DDBJ whole genome shotgun (WGS) entry which is preliminary data.</text>
</comment>
<feature type="compositionally biased region" description="Low complexity" evidence="1">
    <location>
        <begin position="14"/>
        <end position="25"/>
    </location>
</feature>
<organism evidence="2 3">
    <name type="scientific">Marchantia polymorpha subsp. ruderalis</name>
    <dbReference type="NCBI Taxonomy" id="1480154"/>
    <lineage>
        <taxon>Eukaryota</taxon>
        <taxon>Viridiplantae</taxon>
        <taxon>Streptophyta</taxon>
        <taxon>Embryophyta</taxon>
        <taxon>Marchantiophyta</taxon>
        <taxon>Marchantiopsida</taxon>
        <taxon>Marchantiidae</taxon>
        <taxon>Marchantiales</taxon>
        <taxon>Marchantiaceae</taxon>
        <taxon>Marchantia</taxon>
    </lineage>
</organism>
<evidence type="ECO:0000313" key="3">
    <source>
        <dbReference type="Proteomes" id="UP000077202"/>
    </source>
</evidence>
<protein>
    <submittedName>
        <fullName evidence="2">Uncharacterized protein</fullName>
    </submittedName>
</protein>
<name>A0A176WHT2_MARPO</name>
<dbReference type="EMBL" id="LVLJ01000748">
    <property type="protein sequence ID" value="OAE32687.1"/>
    <property type="molecule type" value="Genomic_DNA"/>
</dbReference>
<feature type="compositionally biased region" description="Basic and acidic residues" evidence="1">
    <location>
        <begin position="155"/>
        <end position="170"/>
    </location>
</feature>
<feature type="compositionally biased region" description="Basic and acidic residues" evidence="1">
    <location>
        <begin position="55"/>
        <end position="65"/>
    </location>
</feature>
<evidence type="ECO:0000256" key="1">
    <source>
        <dbReference type="SAM" id="MobiDB-lite"/>
    </source>
</evidence>
<keyword evidence="3" id="KW-1185">Reference proteome</keyword>
<proteinExistence type="predicted"/>